<dbReference type="SUPFAM" id="SSF53850">
    <property type="entry name" value="Periplasmic binding protein-like II"/>
    <property type="match status" value="1"/>
</dbReference>
<keyword evidence="6 10" id="KW-0328">Glycosyltransferase</keyword>
<dbReference type="PANTHER" id="PTHR21403:SF8">
    <property type="entry name" value="ATP PHOSPHORIBOSYLTRANSFERASE"/>
    <property type="match status" value="1"/>
</dbReference>
<dbReference type="EC" id="2.4.2.17" evidence="4 10"/>
<dbReference type="InterPro" id="IPR011322">
    <property type="entry name" value="N-reg_PII-like_a/b"/>
</dbReference>
<dbReference type="GO" id="GO:0003879">
    <property type="term" value="F:ATP phosphoribosyltransferase activity"/>
    <property type="evidence" value="ECO:0007669"/>
    <property type="project" value="UniProtKB-EC"/>
</dbReference>
<keyword evidence="10" id="KW-0460">Magnesium</keyword>
<accession>A0ABY7VQN6</accession>
<evidence type="ECO:0000313" key="13">
    <source>
        <dbReference type="EMBL" id="WDE96151.1"/>
    </source>
</evidence>
<keyword evidence="10" id="KW-0547">Nucleotide-binding</keyword>
<comment type="cofactor">
    <cofactor evidence="10">
        <name>Mg(2+)</name>
        <dbReference type="ChEBI" id="CHEBI:18420"/>
    </cofactor>
</comment>
<comment type="catalytic activity">
    <reaction evidence="1 10">
        <text>1-(5-phospho-beta-D-ribosyl)-ATP + diphosphate = 5-phospho-alpha-D-ribose 1-diphosphate + ATP</text>
        <dbReference type="Rhea" id="RHEA:18473"/>
        <dbReference type="ChEBI" id="CHEBI:30616"/>
        <dbReference type="ChEBI" id="CHEBI:33019"/>
        <dbReference type="ChEBI" id="CHEBI:58017"/>
        <dbReference type="ChEBI" id="CHEBI:73183"/>
        <dbReference type="EC" id="2.4.2.17"/>
    </reaction>
</comment>
<comment type="pathway">
    <text evidence="2 10">Amino-acid biosynthesis; L-histidine biosynthesis; L-histidine from 5-phospho-alpha-D-ribose 1-diphosphate: step 1/9.</text>
</comment>
<reference evidence="13 14" key="1">
    <citation type="submission" date="2023-02" db="EMBL/GenBank/DDBJ databases">
        <title>Genome sequence of Lentisphaera profundi SAORIC-696.</title>
        <authorList>
            <person name="Kim e."/>
            <person name="Cho J.-C."/>
            <person name="Choi A."/>
            <person name="Kang I."/>
        </authorList>
    </citation>
    <scope>NUCLEOTIDE SEQUENCE [LARGE SCALE GENOMIC DNA]</scope>
    <source>
        <strain evidence="13 14">SAORIC-696</strain>
    </source>
</reference>
<evidence type="ECO:0000313" key="14">
    <source>
        <dbReference type="Proteomes" id="UP001214250"/>
    </source>
</evidence>
<dbReference type="RefSeq" id="WP_274150219.1">
    <property type="nucleotide sequence ID" value="NZ_CP117811.1"/>
</dbReference>
<evidence type="ECO:0000256" key="10">
    <source>
        <dbReference type="HAMAP-Rule" id="MF_00079"/>
    </source>
</evidence>
<dbReference type="Pfam" id="PF08029">
    <property type="entry name" value="HisG_C"/>
    <property type="match status" value="1"/>
</dbReference>
<dbReference type="Gene3D" id="3.30.70.120">
    <property type="match status" value="1"/>
</dbReference>
<evidence type="ECO:0000256" key="4">
    <source>
        <dbReference type="ARBA" id="ARBA00011946"/>
    </source>
</evidence>
<sequence length="284" mass="30666">MLKIALPNKGALSEGAIALVKNAGYKIRRSAKALVCTDYTNNVEFYFLRPKDITAYVSSGVFTFGVTGRDIVQDTNFDNIDETLALGFGKSRMRYIIPGQDEFPGLEMFEGKKIACSYPILVRNHLKANNINADIVKLDGAVEISIQLGIADAAADVVETGTTIKQAGLKTVGDVILHSEAILISADKNLEANTSAKAFIKRLSGIIVARQYVMLEYDIPSDKVEAACEIVPGLESPTISALHDPEWKGVKAMIPSGEINSSMDQLEALGAKGIIATDIRTCRL</sequence>
<dbReference type="PANTHER" id="PTHR21403">
    <property type="entry name" value="ATP PHOSPHORIBOSYLTRANSFERASE ATP-PRTASE"/>
    <property type="match status" value="1"/>
</dbReference>
<evidence type="ECO:0000256" key="3">
    <source>
        <dbReference type="ARBA" id="ARBA00007955"/>
    </source>
</evidence>
<dbReference type="InterPro" id="IPR020621">
    <property type="entry name" value="ATP-PRT_HisG_long"/>
</dbReference>
<comment type="subcellular location">
    <subcellularLocation>
        <location evidence="10">Cytoplasm</location>
    </subcellularLocation>
</comment>
<dbReference type="NCBIfam" id="TIGR00070">
    <property type="entry name" value="hisG"/>
    <property type="match status" value="1"/>
</dbReference>
<dbReference type="InterPro" id="IPR013115">
    <property type="entry name" value="HisG_C"/>
</dbReference>
<feature type="domain" description="ATP phosphoribosyltransferase catalytic" evidence="11">
    <location>
        <begin position="49"/>
        <end position="204"/>
    </location>
</feature>
<dbReference type="Pfam" id="PF01634">
    <property type="entry name" value="HisG"/>
    <property type="match status" value="1"/>
</dbReference>
<dbReference type="Proteomes" id="UP001214250">
    <property type="component" value="Chromosome 1"/>
</dbReference>
<organism evidence="13 14">
    <name type="scientific">Lentisphaera profundi</name>
    <dbReference type="NCBI Taxonomy" id="1658616"/>
    <lineage>
        <taxon>Bacteria</taxon>
        <taxon>Pseudomonadati</taxon>
        <taxon>Lentisphaerota</taxon>
        <taxon>Lentisphaeria</taxon>
        <taxon>Lentisphaerales</taxon>
        <taxon>Lentisphaeraceae</taxon>
        <taxon>Lentisphaera</taxon>
    </lineage>
</organism>
<protein>
    <recommendedName>
        <fullName evidence="4 10">ATP phosphoribosyltransferase</fullName>
        <shortName evidence="10">ATP-PRT</shortName>
        <shortName evidence="10">ATP-PRTase</shortName>
        <ecNumber evidence="4 10">2.4.2.17</ecNumber>
    </recommendedName>
</protein>
<dbReference type="NCBIfam" id="TIGR03455">
    <property type="entry name" value="HisG_C-term"/>
    <property type="match status" value="1"/>
</dbReference>
<keyword evidence="10" id="KW-0479">Metal-binding</keyword>
<dbReference type="InterPro" id="IPR013820">
    <property type="entry name" value="ATP_PRibTrfase_cat"/>
</dbReference>
<evidence type="ECO:0000256" key="2">
    <source>
        <dbReference type="ARBA" id="ARBA00004667"/>
    </source>
</evidence>
<evidence type="ECO:0000256" key="9">
    <source>
        <dbReference type="ARBA" id="ARBA00024861"/>
    </source>
</evidence>
<dbReference type="HAMAP" id="MF_00079">
    <property type="entry name" value="HisG_Long"/>
    <property type="match status" value="1"/>
</dbReference>
<evidence type="ECO:0000256" key="6">
    <source>
        <dbReference type="ARBA" id="ARBA00022676"/>
    </source>
</evidence>
<comment type="similarity">
    <text evidence="3 10">Belongs to the ATP phosphoribosyltransferase family. Long subfamily.</text>
</comment>
<keyword evidence="7 10" id="KW-0808">Transferase</keyword>
<dbReference type="SUPFAM" id="SSF54913">
    <property type="entry name" value="GlnB-like"/>
    <property type="match status" value="1"/>
</dbReference>
<dbReference type="InterPro" id="IPR001348">
    <property type="entry name" value="ATP_PRibTrfase_HisG"/>
</dbReference>
<evidence type="ECO:0000256" key="8">
    <source>
        <dbReference type="ARBA" id="ARBA00023102"/>
    </source>
</evidence>
<evidence type="ECO:0000256" key="1">
    <source>
        <dbReference type="ARBA" id="ARBA00000915"/>
    </source>
</evidence>
<comment type="function">
    <text evidence="9 10">Catalyzes the condensation of ATP and 5-phosphoribose 1-diphosphate to form N'-(5'-phosphoribosyl)-ATP (PR-ATP). Has a crucial role in the pathway because the rate of histidine biosynthesis seems to be controlled primarily by regulation of HisG enzymatic activity.</text>
</comment>
<keyword evidence="14" id="KW-1185">Reference proteome</keyword>
<name>A0ABY7VQN6_9BACT</name>
<feature type="domain" description="Histidine biosynthesis HisG C-terminal" evidence="12">
    <location>
        <begin position="209"/>
        <end position="280"/>
    </location>
</feature>
<proteinExistence type="inferred from homology"/>
<evidence type="ECO:0000256" key="7">
    <source>
        <dbReference type="ARBA" id="ARBA00022679"/>
    </source>
</evidence>
<evidence type="ECO:0000259" key="12">
    <source>
        <dbReference type="Pfam" id="PF08029"/>
    </source>
</evidence>
<gene>
    <name evidence="10 13" type="primary">hisG</name>
    <name evidence="13" type="ORF">PQO03_10540</name>
</gene>
<keyword evidence="10" id="KW-0963">Cytoplasm</keyword>
<evidence type="ECO:0000256" key="5">
    <source>
        <dbReference type="ARBA" id="ARBA00022605"/>
    </source>
</evidence>
<keyword evidence="8 10" id="KW-0368">Histidine biosynthesis</keyword>
<dbReference type="InterPro" id="IPR015867">
    <property type="entry name" value="N-reg_PII/ATP_PRibTrfase_C"/>
</dbReference>
<dbReference type="EMBL" id="CP117811">
    <property type="protein sequence ID" value="WDE96151.1"/>
    <property type="molecule type" value="Genomic_DNA"/>
</dbReference>
<evidence type="ECO:0000259" key="11">
    <source>
        <dbReference type="Pfam" id="PF01634"/>
    </source>
</evidence>
<comment type="activity regulation">
    <text evidence="10">Feedback inhibited by histidine.</text>
</comment>
<keyword evidence="5 10" id="KW-0028">Amino-acid biosynthesis</keyword>
<dbReference type="Gene3D" id="3.40.190.10">
    <property type="entry name" value="Periplasmic binding protein-like II"/>
    <property type="match status" value="2"/>
</dbReference>
<keyword evidence="10" id="KW-0067">ATP-binding</keyword>